<dbReference type="GO" id="GO:0051537">
    <property type="term" value="F:2 iron, 2 sulfur cluster binding"/>
    <property type="evidence" value="ECO:0007669"/>
    <property type="project" value="UniProtKB-KW"/>
</dbReference>
<dbReference type="Gene3D" id="2.102.10.10">
    <property type="entry name" value="Rieske [2Fe-2S] iron-sulphur domain"/>
    <property type="match status" value="1"/>
</dbReference>
<dbReference type="EMBL" id="WJXZ01000012">
    <property type="protein sequence ID" value="MRS63407.1"/>
    <property type="molecule type" value="Genomic_DNA"/>
</dbReference>
<sequence length="156" mass="16934">METNQQEPIKRSEFLRSLGLSSAALMAFYCMGTLTSCSKGGTDEPTPTPTGKVDFTIDLNASEFAGLKDATKKYAYKDDVLIAMAKNGSYVAFSKICTHEGNLVTYRIASDNLYCPTHGSEYDLTGKVTVPATNNQASLKKYSTTLTGTNLRVFEA</sequence>
<keyword evidence="7" id="KW-1185">Reference proteome</keyword>
<keyword evidence="2" id="KW-0479">Metal-binding</keyword>
<dbReference type="Proteomes" id="UP000441754">
    <property type="component" value="Unassembled WGS sequence"/>
</dbReference>
<evidence type="ECO:0000256" key="4">
    <source>
        <dbReference type="ARBA" id="ARBA00023014"/>
    </source>
</evidence>
<proteinExistence type="predicted"/>
<evidence type="ECO:0000313" key="7">
    <source>
        <dbReference type="Proteomes" id="UP000441754"/>
    </source>
</evidence>
<keyword evidence="3" id="KW-0408">Iron</keyword>
<comment type="caution">
    <text evidence="6">The sequence shown here is derived from an EMBL/GenBank/DDBJ whole genome shotgun (WGS) entry which is preliminary data.</text>
</comment>
<dbReference type="SUPFAM" id="SSF50022">
    <property type="entry name" value="ISP domain"/>
    <property type="match status" value="1"/>
</dbReference>
<dbReference type="InterPro" id="IPR017941">
    <property type="entry name" value="Rieske_2Fe-2S"/>
</dbReference>
<gene>
    <name evidence="6" type="ORF">GJJ30_19050</name>
</gene>
<keyword evidence="1" id="KW-0001">2Fe-2S</keyword>
<evidence type="ECO:0000256" key="3">
    <source>
        <dbReference type="ARBA" id="ARBA00023004"/>
    </source>
</evidence>
<dbReference type="InterPro" id="IPR036922">
    <property type="entry name" value="Rieske_2Fe-2S_sf"/>
</dbReference>
<evidence type="ECO:0000256" key="1">
    <source>
        <dbReference type="ARBA" id="ARBA00022714"/>
    </source>
</evidence>
<dbReference type="OrthoDB" id="165343at2"/>
<evidence type="ECO:0000313" key="6">
    <source>
        <dbReference type="EMBL" id="MRS63407.1"/>
    </source>
</evidence>
<protein>
    <submittedName>
        <fullName evidence="6">Rieske 2Fe-2S domain-containing protein</fullName>
    </submittedName>
</protein>
<evidence type="ECO:0000259" key="5">
    <source>
        <dbReference type="PROSITE" id="PS51296"/>
    </source>
</evidence>
<organism evidence="6 7">
    <name type="scientific">Larkinella terrae</name>
    <dbReference type="NCBI Taxonomy" id="2025311"/>
    <lineage>
        <taxon>Bacteria</taxon>
        <taxon>Pseudomonadati</taxon>
        <taxon>Bacteroidota</taxon>
        <taxon>Cytophagia</taxon>
        <taxon>Cytophagales</taxon>
        <taxon>Spirosomataceae</taxon>
        <taxon>Larkinella</taxon>
    </lineage>
</organism>
<dbReference type="GO" id="GO:0046872">
    <property type="term" value="F:metal ion binding"/>
    <property type="evidence" value="ECO:0007669"/>
    <property type="project" value="UniProtKB-KW"/>
</dbReference>
<dbReference type="RefSeq" id="WP_154176774.1">
    <property type="nucleotide sequence ID" value="NZ_WJXZ01000012.1"/>
</dbReference>
<dbReference type="PROSITE" id="PS51296">
    <property type="entry name" value="RIESKE"/>
    <property type="match status" value="1"/>
</dbReference>
<dbReference type="AlphaFoldDB" id="A0A7K0ENK3"/>
<dbReference type="CDD" id="cd03467">
    <property type="entry name" value="Rieske"/>
    <property type="match status" value="1"/>
</dbReference>
<name>A0A7K0ENK3_9BACT</name>
<evidence type="ECO:0000256" key="2">
    <source>
        <dbReference type="ARBA" id="ARBA00022723"/>
    </source>
</evidence>
<keyword evidence="4" id="KW-0411">Iron-sulfur</keyword>
<dbReference type="Pfam" id="PF00355">
    <property type="entry name" value="Rieske"/>
    <property type="match status" value="1"/>
</dbReference>
<accession>A0A7K0ENK3</accession>
<feature type="domain" description="Rieske" evidence="5">
    <location>
        <begin position="59"/>
        <end position="153"/>
    </location>
</feature>
<reference evidence="6 7" key="1">
    <citation type="journal article" date="2018" name="Antonie Van Leeuwenhoek">
        <title>Larkinella terrae sp. nov., isolated from soil on Jeju Island, South Korea.</title>
        <authorList>
            <person name="Ten L.N."/>
            <person name="Jeon J."/>
            <person name="Park S.J."/>
            <person name="Park S."/>
            <person name="Lee S.Y."/>
            <person name="Kim M.K."/>
            <person name="Jung H.Y."/>
        </authorList>
    </citation>
    <scope>NUCLEOTIDE SEQUENCE [LARGE SCALE GENOMIC DNA]</scope>
    <source>
        <strain evidence="6 7">KCTC 52001</strain>
    </source>
</reference>